<dbReference type="CDD" id="cd02230">
    <property type="entry name" value="cupin_HP0902-like"/>
    <property type="match status" value="1"/>
</dbReference>
<dbReference type="EMBL" id="BIFH01000015">
    <property type="protein sequence ID" value="GCD94145.1"/>
    <property type="molecule type" value="Genomic_DNA"/>
</dbReference>
<organism evidence="2 3">
    <name type="scientific">Embleya hyalina</name>
    <dbReference type="NCBI Taxonomy" id="516124"/>
    <lineage>
        <taxon>Bacteria</taxon>
        <taxon>Bacillati</taxon>
        <taxon>Actinomycetota</taxon>
        <taxon>Actinomycetes</taxon>
        <taxon>Kitasatosporales</taxon>
        <taxon>Streptomycetaceae</taxon>
        <taxon>Embleya</taxon>
    </lineage>
</organism>
<dbReference type="Gene3D" id="2.60.120.10">
    <property type="entry name" value="Jelly Rolls"/>
    <property type="match status" value="1"/>
</dbReference>
<accession>A0A401YHQ2</accession>
<dbReference type="PANTHER" id="PTHR37694:SF1">
    <property type="entry name" value="SLR8022 PROTEIN"/>
    <property type="match status" value="1"/>
</dbReference>
<proteinExistence type="predicted"/>
<dbReference type="InterPro" id="IPR011051">
    <property type="entry name" value="RmlC_Cupin_sf"/>
</dbReference>
<reference evidence="2 3" key="1">
    <citation type="submission" date="2018-12" db="EMBL/GenBank/DDBJ databases">
        <title>Draft genome sequence of Embleya hyalina NBRC 13850T.</title>
        <authorList>
            <person name="Komaki H."/>
            <person name="Hosoyama A."/>
            <person name="Kimura A."/>
            <person name="Ichikawa N."/>
            <person name="Tamura T."/>
        </authorList>
    </citation>
    <scope>NUCLEOTIDE SEQUENCE [LARGE SCALE GENOMIC DNA]</scope>
    <source>
        <strain evidence="2 3">NBRC 13850</strain>
    </source>
</reference>
<evidence type="ECO:0000313" key="2">
    <source>
        <dbReference type="EMBL" id="GCD94145.1"/>
    </source>
</evidence>
<comment type="caution">
    <text evidence="2">The sequence shown here is derived from an EMBL/GenBank/DDBJ whole genome shotgun (WGS) entry which is preliminary data.</text>
</comment>
<evidence type="ECO:0000313" key="3">
    <source>
        <dbReference type="Proteomes" id="UP000286931"/>
    </source>
</evidence>
<dbReference type="InterPro" id="IPR014710">
    <property type="entry name" value="RmlC-like_jellyroll"/>
</dbReference>
<name>A0A401YHQ2_9ACTN</name>
<sequence>MDKISLRTATKEQLASARSTSSGRSSVSMLGGSRRRLRQTLIALTAGNSLDRHESPGEASLIVLTGHIRLTAGDDSVEGTSGDLLVVPEEPHSLEAVEDSAVILTVGTSDPTARASG</sequence>
<dbReference type="SUPFAM" id="SSF51182">
    <property type="entry name" value="RmlC-like cupins"/>
    <property type="match status" value="1"/>
</dbReference>
<evidence type="ECO:0008006" key="4">
    <source>
        <dbReference type="Google" id="ProtNLM"/>
    </source>
</evidence>
<dbReference type="RefSeq" id="WP_126636363.1">
    <property type="nucleotide sequence ID" value="NZ_BIFH01000015.1"/>
</dbReference>
<feature type="compositionally biased region" description="Low complexity" evidence="1">
    <location>
        <begin position="14"/>
        <end position="32"/>
    </location>
</feature>
<dbReference type="Proteomes" id="UP000286931">
    <property type="component" value="Unassembled WGS sequence"/>
</dbReference>
<dbReference type="AlphaFoldDB" id="A0A401YHQ2"/>
<evidence type="ECO:0000256" key="1">
    <source>
        <dbReference type="SAM" id="MobiDB-lite"/>
    </source>
</evidence>
<dbReference type="PANTHER" id="PTHR37694">
    <property type="entry name" value="SLR8022 PROTEIN"/>
    <property type="match status" value="1"/>
</dbReference>
<keyword evidence="3" id="KW-1185">Reference proteome</keyword>
<protein>
    <recommendedName>
        <fullName evidence="4">LuxR family transcriptional regulator</fullName>
    </recommendedName>
</protein>
<dbReference type="OrthoDB" id="5190473at2"/>
<feature type="region of interest" description="Disordered" evidence="1">
    <location>
        <begin position="1"/>
        <end position="32"/>
    </location>
</feature>
<gene>
    <name evidence="2" type="ORF">EHYA_01803</name>
</gene>